<dbReference type="Pfam" id="PF19799">
    <property type="entry name" value="DUF6282"/>
    <property type="match status" value="1"/>
</dbReference>
<dbReference type="RefSeq" id="WP_182839091.1">
    <property type="nucleotide sequence ID" value="NZ_BAAABQ010000016.1"/>
</dbReference>
<evidence type="ECO:0000313" key="2">
    <source>
        <dbReference type="Proteomes" id="UP000517916"/>
    </source>
</evidence>
<comment type="caution">
    <text evidence="1">The sequence shown here is derived from an EMBL/GenBank/DDBJ whole genome shotgun (WGS) entry which is preliminary data.</text>
</comment>
<reference evidence="1 2" key="1">
    <citation type="submission" date="2020-08" db="EMBL/GenBank/DDBJ databases">
        <title>Genomic Encyclopedia of Archaeal and Bacterial Type Strains, Phase II (KMG-II): from individual species to whole genera.</title>
        <authorList>
            <person name="Goeker M."/>
        </authorList>
    </citation>
    <scope>NUCLEOTIDE SEQUENCE [LARGE SCALE GENOMIC DNA]</scope>
    <source>
        <strain evidence="1 2">DSM 43850</strain>
    </source>
</reference>
<dbReference type="InterPro" id="IPR016797">
    <property type="entry name" value="UCP021898"/>
</dbReference>
<protein>
    <recommendedName>
        <fullName evidence="3">Amidohydrolase-related domain-containing protein</fullName>
    </recommendedName>
</protein>
<dbReference type="PIRSF" id="PIRSF021898">
    <property type="entry name" value="UCP021898"/>
    <property type="match status" value="1"/>
</dbReference>
<dbReference type="InterPro" id="IPR046249">
    <property type="entry name" value="DUF6282"/>
</dbReference>
<evidence type="ECO:0008006" key="3">
    <source>
        <dbReference type="Google" id="ProtNLM"/>
    </source>
</evidence>
<keyword evidence="2" id="KW-1185">Reference proteome</keyword>
<dbReference type="Proteomes" id="UP000517916">
    <property type="component" value="Unassembled WGS sequence"/>
</dbReference>
<dbReference type="SUPFAM" id="SSF51556">
    <property type="entry name" value="Metallo-dependent hydrolases"/>
    <property type="match status" value="1"/>
</dbReference>
<dbReference type="Gene3D" id="3.20.20.140">
    <property type="entry name" value="Metal-dependent hydrolases"/>
    <property type="match status" value="1"/>
</dbReference>
<gene>
    <name evidence="1" type="ORF">BC739_006139</name>
</gene>
<accession>A0ABR6BPV3</accession>
<evidence type="ECO:0000313" key="1">
    <source>
        <dbReference type="EMBL" id="MBA8928922.1"/>
    </source>
</evidence>
<dbReference type="EMBL" id="JACJID010000004">
    <property type="protein sequence ID" value="MBA8928922.1"/>
    <property type="molecule type" value="Genomic_DNA"/>
</dbReference>
<dbReference type="InterPro" id="IPR032466">
    <property type="entry name" value="Metal_Hydrolase"/>
</dbReference>
<organism evidence="1 2">
    <name type="scientific">Kutzneria viridogrisea</name>
    <dbReference type="NCBI Taxonomy" id="47990"/>
    <lineage>
        <taxon>Bacteria</taxon>
        <taxon>Bacillati</taxon>
        <taxon>Actinomycetota</taxon>
        <taxon>Actinomycetes</taxon>
        <taxon>Pseudonocardiales</taxon>
        <taxon>Pseudonocardiaceae</taxon>
        <taxon>Kutzneria</taxon>
    </lineage>
</organism>
<sequence length="284" mass="30648">MPEPLGRFVDLHHHAGADLYRRRRSVLATGRRYAELGGWVVVKSHLGSTASAAWEARQEGLPVSGSVTLNHVGGGLETRTVERAVYQHGDDGPARLVVYLPTLVGGAHASKLNRVPFHPLLDVPGLRGTPISAEGRLLPEVVEVLRAARDLPVVLATGHAVREDILRVVDEVVALGLDRVLLTHPTHPMCGLTDRDLAQLSGVPQVYVELTALTRLLGHHDGPRFSQVLHAHPRVVHSSDLGQPDQPDVAEWLELSGRWFAEAGLTADQVAKVTAGDPSHLLAL</sequence>
<proteinExistence type="predicted"/>
<name>A0ABR6BPV3_9PSEU</name>